<name>A0A0U3GC46_9GAMM</name>
<evidence type="ECO:0000259" key="1">
    <source>
        <dbReference type="Pfam" id="PF00561"/>
    </source>
</evidence>
<reference evidence="2 3" key="1">
    <citation type="submission" date="2015-12" db="EMBL/GenBank/DDBJ databases">
        <title>Complete genome sequence of Pseudoalteromonas rubra SCSIO 6842, harboring a conjugative plasmid.</title>
        <authorList>
            <person name="Li B."/>
            <person name="Wang X."/>
        </authorList>
    </citation>
    <scope>NUCLEOTIDE SEQUENCE [LARGE SCALE GENOMIC DNA]</scope>
    <source>
        <strain evidence="2 3">SCSIO 6842</strain>
    </source>
</reference>
<sequence length="262" mass="28572">MNKQSAYADINGTLFHYELSGNPNSLPLVMIHGGLGSTRDLDVLSEYLIEHFRLISIDLRGQGKSHLGNAPLTYAQYQEDIQALLSALGIRQYALFGFSDGGIVAYRLAAQKPQQVVRLVTLGSAWRLEENDPAIDALQGLTVELWTELFPEGVAYYNASNPTPDFPALVSAVKALWLDTSESGYPCDLVSQITCPTLIMRGDDDFLFSLSEAVALKAKLTDASFANIPFTANAAHLELPELVCPIIQQFFITADATTASKN</sequence>
<dbReference type="Gene3D" id="3.40.50.1820">
    <property type="entry name" value="alpha/beta hydrolase"/>
    <property type="match status" value="1"/>
</dbReference>
<dbReference type="Pfam" id="PF00561">
    <property type="entry name" value="Abhydrolase_1"/>
    <property type="match status" value="1"/>
</dbReference>
<gene>
    <name evidence="2" type="ORF">AT705_05020</name>
</gene>
<dbReference type="InterPro" id="IPR000073">
    <property type="entry name" value="AB_hydrolase_1"/>
</dbReference>
<evidence type="ECO:0000313" key="3">
    <source>
        <dbReference type="Proteomes" id="UP000069015"/>
    </source>
</evidence>
<dbReference type="SUPFAM" id="SSF53474">
    <property type="entry name" value="alpha/beta-Hydrolases"/>
    <property type="match status" value="1"/>
</dbReference>
<dbReference type="PANTHER" id="PTHR43798">
    <property type="entry name" value="MONOACYLGLYCEROL LIPASE"/>
    <property type="match status" value="1"/>
</dbReference>
<protein>
    <submittedName>
        <fullName evidence="2">Oxidoreductase</fullName>
    </submittedName>
</protein>
<dbReference type="RefSeq" id="WP_058795746.1">
    <property type="nucleotide sequence ID" value="NZ_CP013611.1"/>
</dbReference>
<dbReference type="KEGG" id="prr:AT705_05020"/>
<organism evidence="2 3">
    <name type="scientific">Pseudoalteromonas rubra</name>
    <dbReference type="NCBI Taxonomy" id="43658"/>
    <lineage>
        <taxon>Bacteria</taxon>
        <taxon>Pseudomonadati</taxon>
        <taxon>Pseudomonadota</taxon>
        <taxon>Gammaproteobacteria</taxon>
        <taxon>Alteromonadales</taxon>
        <taxon>Pseudoalteromonadaceae</taxon>
        <taxon>Pseudoalteromonas</taxon>
    </lineage>
</organism>
<dbReference type="Proteomes" id="UP000069015">
    <property type="component" value="Chromosome 1"/>
</dbReference>
<evidence type="ECO:0000313" key="2">
    <source>
        <dbReference type="EMBL" id="ALU42362.1"/>
    </source>
</evidence>
<dbReference type="EMBL" id="CP013611">
    <property type="protein sequence ID" value="ALU42362.1"/>
    <property type="molecule type" value="Genomic_DNA"/>
</dbReference>
<proteinExistence type="predicted"/>
<dbReference type="AlphaFoldDB" id="A0A0U3GC46"/>
<dbReference type="InterPro" id="IPR050266">
    <property type="entry name" value="AB_hydrolase_sf"/>
</dbReference>
<dbReference type="InterPro" id="IPR029058">
    <property type="entry name" value="AB_hydrolase_fold"/>
</dbReference>
<feature type="domain" description="AB hydrolase-1" evidence="1">
    <location>
        <begin position="27"/>
        <end position="130"/>
    </location>
</feature>
<accession>A0A0U3GC46</accession>